<accession>A0A0F9BFQ0</accession>
<feature type="non-terminal residue" evidence="1">
    <location>
        <position position="42"/>
    </location>
</feature>
<dbReference type="AlphaFoldDB" id="A0A0F9BFQ0"/>
<comment type="caution">
    <text evidence="1">The sequence shown here is derived from an EMBL/GenBank/DDBJ whole genome shotgun (WGS) entry which is preliminary data.</text>
</comment>
<organism evidence="1">
    <name type="scientific">marine sediment metagenome</name>
    <dbReference type="NCBI Taxonomy" id="412755"/>
    <lineage>
        <taxon>unclassified sequences</taxon>
        <taxon>metagenomes</taxon>
        <taxon>ecological metagenomes</taxon>
    </lineage>
</organism>
<evidence type="ECO:0000313" key="1">
    <source>
        <dbReference type="EMBL" id="KKL12662.1"/>
    </source>
</evidence>
<dbReference type="EMBL" id="LAZR01041170">
    <property type="protein sequence ID" value="KKL12662.1"/>
    <property type="molecule type" value="Genomic_DNA"/>
</dbReference>
<protein>
    <submittedName>
        <fullName evidence="1">Uncharacterized protein</fullName>
    </submittedName>
</protein>
<sequence length="42" mass="4596">MAETSLNMPTQAWAWHPAGFVSGKALAAGFAGAMCTRWDRWL</sequence>
<gene>
    <name evidence="1" type="ORF">LCGC14_2533530</name>
</gene>
<reference evidence="1" key="1">
    <citation type="journal article" date="2015" name="Nature">
        <title>Complex archaea that bridge the gap between prokaryotes and eukaryotes.</title>
        <authorList>
            <person name="Spang A."/>
            <person name="Saw J.H."/>
            <person name="Jorgensen S.L."/>
            <person name="Zaremba-Niedzwiedzka K."/>
            <person name="Martijn J."/>
            <person name="Lind A.E."/>
            <person name="van Eijk R."/>
            <person name="Schleper C."/>
            <person name="Guy L."/>
            <person name="Ettema T.J."/>
        </authorList>
    </citation>
    <scope>NUCLEOTIDE SEQUENCE</scope>
</reference>
<name>A0A0F9BFQ0_9ZZZZ</name>
<proteinExistence type="predicted"/>